<evidence type="ECO:0000313" key="1">
    <source>
        <dbReference type="EMBL" id="KAJ8017653.1"/>
    </source>
</evidence>
<protein>
    <submittedName>
        <fullName evidence="1">Uncharacterized protein</fullName>
    </submittedName>
</protein>
<comment type="caution">
    <text evidence="1">The sequence shown here is derived from an EMBL/GenBank/DDBJ whole genome shotgun (WGS) entry which is preliminary data.</text>
</comment>
<reference evidence="1" key="1">
    <citation type="submission" date="2021-10" db="EMBL/GenBank/DDBJ databases">
        <title>Tropical sea cucumber genome reveals ecological adaptation and Cuvierian tubules defense mechanism.</title>
        <authorList>
            <person name="Chen T."/>
        </authorList>
    </citation>
    <scope>NUCLEOTIDE SEQUENCE</scope>
    <source>
        <strain evidence="1">Nanhai2018</strain>
        <tissue evidence="1">Muscle</tissue>
    </source>
</reference>
<sequence length="74" mass="8451">MIYPSVKGFAPEMPVRKAMPKDLEAAMEVPSSNRIYAIAKMSHKKCIFGWDWDLCHSKSESLKICIEMGLEFMP</sequence>
<name>A0A9Q0Y8L3_HOLLE</name>
<dbReference type="OrthoDB" id="434at2759"/>
<dbReference type="AlphaFoldDB" id="A0A9Q0Y8L3"/>
<accession>A0A9Q0Y8L3</accession>
<proteinExistence type="predicted"/>
<keyword evidence="2" id="KW-1185">Reference proteome</keyword>
<evidence type="ECO:0000313" key="2">
    <source>
        <dbReference type="Proteomes" id="UP001152320"/>
    </source>
</evidence>
<organism evidence="1 2">
    <name type="scientific">Holothuria leucospilota</name>
    <name type="common">Black long sea cucumber</name>
    <name type="synonym">Mertensiothuria leucospilota</name>
    <dbReference type="NCBI Taxonomy" id="206669"/>
    <lineage>
        <taxon>Eukaryota</taxon>
        <taxon>Metazoa</taxon>
        <taxon>Echinodermata</taxon>
        <taxon>Eleutherozoa</taxon>
        <taxon>Echinozoa</taxon>
        <taxon>Holothuroidea</taxon>
        <taxon>Aspidochirotacea</taxon>
        <taxon>Aspidochirotida</taxon>
        <taxon>Holothuriidae</taxon>
        <taxon>Holothuria</taxon>
    </lineage>
</organism>
<dbReference type="EMBL" id="JAIZAY010001228">
    <property type="protein sequence ID" value="KAJ8017653.1"/>
    <property type="molecule type" value="Genomic_DNA"/>
</dbReference>
<dbReference type="Proteomes" id="UP001152320">
    <property type="component" value="Unassembled WGS sequence"/>
</dbReference>
<gene>
    <name evidence="1" type="ORF">HOLleu_44782</name>
</gene>